<feature type="domain" description="RING-type" evidence="10">
    <location>
        <begin position="102"/>
        <end position="329"/>
    </location>
</feature>
<evidence type="ECO:0000313" key="11">
    <source>
        <dbReference type="EMBL" id="KPI94710.1"/>
    </source>
</evidence>
<dbReference type="FunFam" id="3.30.40.10:FF:000137">
    <property type="entry name" value="RanBP-type and C3HC4-type zinc finger-containing protein 1"/>
    <property type="match status" value="1"/>
</dbReference>
<keyword evidence="2" id="KW-0808">Transferase</keyword>
<dbReference type="GO" id="GO:0097039">
    <property type="term" value="P:protein linear polyubiquitination"/>
    <property type="evidence" value="ECO:0007669"/>
    <property type="project" value="TreeGrafter"/>
</dbReference>
<evidence type="ECO:0000256" key="3">
    <source>
        <dbReference type="ARBA" id="ARBA00022723"/>
    </source>
</evidence>
<evidence type="ECO:0000256" key="8">
    <source>
        <dbReference type="PROSITE-ProRule" id="PRU00175"/>
    </source>
</evidence>
<dbReference type="GO" id="GO:0043161">
    <property type="term" value="P:proteasome-mediated ubiquitin-dependent protein catabolic process"/>
    <property type="evidence" value="ECO:0007669"/>
    <property type="project" value="TreeGrafter"/>
</dbReference>
<dbReference type="SUPFAM" id="SSF57850">
    <property type="entry name" value="RING/U-box"/>
    <property type="match status" value="3"/>
</dbReference>
<dbReference type="Proteomes" id="UP000053268">
    <property type="component" value="Unassembled WGS sequence"/>
</dbReference>
<dbReference type="GO" id="GO:0004842">
    <property type="term" value="F:ubiquitin-protein transferase activity"/>
    <property type="evidence" value="ECO:0007669"/>
    <property type="project" value="TreeGrafter"/>
</dbReference>
<comment type="pathway">
    <text evidence="1">Protein modification; protein ubiquitination.</text>
</comment>
<dbReference type="InterPro" id="IPR013083">
    <property type="entry name" value="Znf_RING/FYVE/PHD"/>
</dbReference>
<evidence type="ECO:0000256" key="4">
    <source>
        <dbReference type="ARBA" id="ARBA00022737"/>
    </source>
</evidence>
<dbReference type="GO" id="GO:0043130">
    <property type="term" value="F:ubiquitin binding"/>
    <property type="evidence" value="ECO:0007669"/>
    <property type="project" value="TreeGrafter"/>
</dbReference>
<evidence type="ECO:0000313" key="12">
    <source>
        <dbReference type="Proteomes" id="UP000053268"/>
    </source>
</evidence>
<dbReference type="Gene3D" id="1.20.120.1750">
    <property type="match status" value="1"/>
</dbReference>
<evidence type="ECO:0000256" key="7">
    <source>
        <dbReference type="ARBA" id="ARBA00022833"/>
    </source>
</evidence>
<accession>A0A194PU98</accession>
<gene>
    <name evidence="11" type="ORF">RR46_05962</name>
</gene>
<keyword evidence="4" id="KW-0677">Repeat</keyword>
<evidence type="ECO:0000259" key="9">
    <source>
        <dbReference type="PROSITE" id="PS50089"/>
    </source>
</evidence>
<dbReference type="PROSITE" id="PS50089">
    <property type="entry name" value="ZF_RING_2"/>
    <property type="match status" value="1"/>
</dbReference>
<keyword evidence="3" id="KW-0479">Metal-binding</keyword>
<dbReference type="PROSITE" id="PS51873">
    <property type="entry name" value="TRIAD"/>
    <property type="match status" value="1"/>
</dbReference>
<dbReference type="InterPro" id="IPR044066">
    <property type="entry name" value="TRIAD_supradom"/>
</dbReference>
<evidence type="ECO:0000256" key="1">
    <source>
        <dbReference type="ARBA" id="ARBA00004906"/>
    </source>
</evidence>
<dbReference type="PANTHER" id="PTHR22770:SF13">
    <property type="entry name" value="RING-TYPE DOMAIN-CONTAINING PROTEIN"/>
    <property type="match status" value="1"/>
</dbReference>
<dbReference type="AlphaFoldDB" id="A0A194PU98"/>
<dbReference type="GO" id="GO:0008270">
    <property type="term" value="F:zinc ion binding"/>
    <property type="evidence" value="ECO:0007669"/>
    <property type="project" value="UniProtKB-KW"/>
</dbReference>
<feature type="domain" description="RING-type" evidence="9">
    <location>
        <begin position="106"/>
        <end position="148"/>
    </location>
</feature>
<reference evidence="11 12" key="1">
    <citation type="journal article" date="2015" name="Nat. Commun.">
        <title>Outbred genome sequencing and CRISPR/Cas9 gene editing in butterflies.</title>
        <authorList>
            <person name="Li X."/>
            <person name="Fan D."/>
            <person name="Zhang W."/>
            <person name="Liu G."/>
            <person name="Zhang L."/>
            <person name="Zhao L."/>
            <person name="Fang X."/>
            <person name="Chen L."/>
            <person name="Dong Y."/>
            <person name="Chen Y."/>
            <person name="Ding Y."/>
            <person name="Zhao R."/>
            <person name="Feng M."/>
            <person name="Zhu Y."/>
            <person name="Feng Y."/>
            <person name="Jiang X."/>
            <person name="Zhu D."/>
            <person name="Xiang H."/>
            <person name="Feng X."/>
            <person name="Li S."/>
            <person name="Wang J."/>
            <person name="Zhang G."/>
            <person name="Kronforst M.R."/>
            <person name="Wang W."/>
        </authorList>
    </citation>
    <scope>NUCLEOTIDE SEQUENCE [LARGE SCALE GENOMIC DNA]</scope>
    <source>
        <strain evidence="11">Ya'a_city_454_Px</strain>
        <tissue evidence="11">Whole body</tissue>
    </source>
</reference>
<dbReference type="EMBL" id="KQ459598">
    <property type="protein sequence ID" value="KPI94710.1"/>
    <property type="molecule type" value="Genomic_DNA"/>
</dbReference>
<dbReference type="PROSITE" id="PS00518">
    <property type="entry name" value="ZF_RING_1"/>
    <property type="match status" value="1"/>
</dbReference>
<dbReference type="STRING" id="66420.A0A194PU98"/>
<dbReference type="GO" id="GO:0071797">
    <property type="term" value="C:LUBAC complex"/>
    <property type="evidence" value="ECO:0007669"/>
    <property type="project" value="TreeGrafter"/>
</dbReference>
<keyword evidence="12" id="KW-1185">Reference proteome</keyword>
<organism evidence="11 12">
    <name type="scientific">Papilio xuthus</name>
    <name type="common">Asian swallowtail butterfly</name>
    <dbReference type="NCBI Taxonomy" id="66420"/>
    <lineage>
        <taxon>Eukaryota</taxon>
        <taxon>Metazoa</taxon>
        <taxon>Ecdysozoa</taxon>
        <taxon>Arthropoda</taxon>
        <taxon>Hexapoda</taxon>
        <taxon>Insecta</taxon>
        <taxon>Pterygota</taxon>
        <taxon>Neoptera</taxon>
        <taxon>Endopterygota</taxon>
        <taxon>Lepidoptera</taxon>
        <taxon>Glossata</taxon>
        <taxon>Ditrysia</taxon>
        <taxon>Papilionoidea</taxon>
        <taxon>Papilionidae</taxon>
        <taxon>Papilioninae</taxon>
        <taxon>Papilio</taxon>
    </lineage>
</organism>
<evidence type="ECO:0000256" key="6">
    <source>
        <dbReference type="ARBA" id="ARBA00022786"/>
    </source>
</evidence>
<name>A0A194PU98_PAPXU</name>
<protein>
    <submittedName>
        <fullName evidence="11">RanBP-type and C3HC4-type zinc finger-containing protein 1</fullName>
    </submittedName>
</protein>
<keyword evidence="5 8" id="KW-0863">Zinc-finger</keyword>
<keyword evidence="7" id="KW-0862">Zinc</keyword>
<keyword evidence="6" id="KW-0833">Ubl conjugation pathway</keyword>
<dbReference type="Gene3D" id="3.30.40.10">
    <property type="entry name" value="Zinc/RING finger domain, C3HC4 (zinc finger)"/>
    <property type="match status" value="1"/>
</dbReference>
<evidence type="ECO:0000256" key="2">
    <source>
        <dbReference type="ARBA" id="ARBA00022679"/>
    </source>
</evidence>
<proteinExistence type="predicted"/>
<sequence>MRELRRQAEASLGLDSRLQRWIVGRTLCMNDSTSLTSLAGPDLSAPFYLCIVESETKKEVTGNGSRDSEDGSSNEMIPDNRAGDVYMELMKLEQQAIVPNMDAFECGVCMDECEGGRGVVLRECIHTFCRDCLADVVRHCEEAVVSCPAIGCPGMLQEREIRALLSTDEYERWLARGLATAECGTRNAFHCRTRDCTGWALCEPGVRKFPCPVCKCNNCVPCQAIHDGETCEHYQTKLRTAVTAAQTNETDEGTRALLDSLKRRGEALECPECSAIITKKWGCDWVKCSACKTEICWVTRGRRWGPGGRGDTSAGCRCGVDGKRCHPSCGYCH</sequence>
<evidence type="ECO:0000259" key="10">
    <source>
        <dbReference type="PROSITE" id="PS51873"/>
    </source>
</evidence>
<evidence type="ECO:0000256" key="5">
    <source>
        <dbReference type="ARBA" id="ARBA00022771"/>
    </source>
</evidence>
<dbReference type="InterPro" id="IPR001841">
    <property type="entry name" value="Znf_RING"/>
</dbReference>
<dbReference type="PANTHER" id="PTHR22770">
    <property type="entry name" value="UBIQUITIN CONJUGATING ENZYME 7 INTERACTING PROTEIN-RELATED"/>
    <property type="match status" value="1"/>
</dbReference>
<dbReference type="InterPro" id="IPR051628">
    <property type="entry name" value="LUBAC_E3_Ligases"/>
</dbReference>
<dbReference type="InterPro" id="IPR017907">
    <property type="entry name" value="Znf_RING_CS"/>
</dbReference>